<dbReference type="EMBL" id="JAQNDN010000020">
    <property type="protein sequence ID" value="MDC0672935.1"/>
    <property type="molecule type" value="Genomic_DNA"/>
</dbReference>
<proteinExistence type="predicted"/>
<name>A0ABT5BFL2_9BACT</name>
<dbReference type="PROSITE" id="PS51257">
    <property type="entry name" value="PROKAR_LIPOPROTEIN"/>
    <property type="match status" value="1"/>
</dbReference>
<accession>A0ABT5BFL2</accession>
<organism evidence="2 3">
    <name type="scientific">Nannocystis radixulma</name>
    <dbReference type="NCBI Taxonomy" id="2995305"/>
    <lineage>
        <taxon>Bacteria</taxon>
        <taxon>Pseudomonadati</taxon>
        <taxon>Myxococcota</taxon>
        <taxon>Polyangia</taxon>
        <taxon>Nannocystales</taxon>
        <taxon>Nannocystaceae</taxon>
        <taxon>Nannocystis</taxon>
    </lineage>
</organism>
<evidence type="ECO:0000313" key="3">
    <source>
        <dbReference type="Proteomes" id="UP001217838"/>
    </source>
</evidence>
<protein>
    <submittedName>
        <fullName evidence="2">Prolyl oligopeptidase family serine peptidase</fullName>
    </submittedName>
</protein>
<dbReference type="Pfam" id="PF00326">
    <property type="entry name" value="Peptidase_S9"/>
    <property type="match status" value="1"/>
</dbReference>
<dbReference type="InterPro" id="IPR001375">
    <property type="entry name" value="Peptidase_S9_cat"/>
</dbReference>
<dbReference type="RefSeq" id="WP_272005171.1">
    <property type="nucleotide sequence ID" value="NZ_JAQNDN010000020.1"/>
</dbReference>
<evidence type="ECO:0000313" key="2">
    <source>
        <dbReference type="EMBL" id="MDC0672935.1"/>
    </source>
</evidence>
<dbReference type="Gene3D" id="3.40.50.1820">
    <property type="entry name" value="alpha/beta hydrolase"/>
    <property type="match status" value="1"/>
</dbReference>
<evidence type="ECO:0000259" key="1">
    <source>
        <dbReference type="Pfam" id="PF00326"/>
    </source>
</evidence>
<reference evidence="2 3" key="1">
    <citation type="submission" date="2022-11" db="EMBL/GenBank/DDBJ databases">
        <title>Minimal conservation of predation-associated metabolite biosynthetic gene clusters underscores biosynthetic potential of Myxococcota including descriptions for ten novel species: Archangium lansinium sp. nov., Myxococcus landrumus sp. nov., Nannocystis bai.</title>
        <authorList>
            <person name="Ahearne A."/>
            <person name="Stevens C."/>
            <person name="Dowd S."/>
        </authorList>
    </citation>
    <scope>NUCLEOTIDE SEQUENCE [LARGE SCALE GENOMIC DNA]</scope>
    <source>
        <strain evidence="2 3">NCELM</strain>
    </source>
</reference>
<dbReference type="Proteomes" id="UP001217838">
    <property type="component" value="Unassembled WGS sequence"/>
</dbReference>
<dbReference type="InterPro" id="IPR029058">
    <property type="entry name" value="AB_hydrolase_fold"/>
</dbReference>
<feature type="domain" description="Peptidase S9 prolyl oligopeptidase catalytic" evidence="1">
    <location>
        <begin position="280"/>
        <end position="413"/>
    </location>
</feature>
<comment type="caution">
    <text evidence="2">The sequence shown here is derived from an EMBL/GenBank/DDBJ whole genome shotgun (WGS) entry which is preliminary data.</text>
</comment>
<dbReference type="SUPFAM" id="SSF53474">
    <property type="entry name" value="alpha/beta-Hydrolases"/>
    <property type="match status" value="1"/>
</dbReference>
<sequence>MRSSLALVVLAGSTGCIWSPNSLTTHESTASISLSGYTQGASKTVDFLAKNAETGALTWLSSAVSTTTPNPWDSTLFPWTKSLTPASTYWAPQVTYTYNSVQYTAHRYGPGRLELRAEMEGDTLYTYTEAAQDCWYDRFADGDTPTQAGVACADGQSLVLFDNSGVGSPAETTGWVQDTLASGTVYGASVQWAVGHYAVQGHTVHGLVCRPTAAGTYPVQIINHGGYGGLDNVVALATCQRAAARGWLVAMSAYRGEPMSGFPGVTVPGNAAEIEVCMGEVVDALRLTELARGMTGADPDRVLMWGHSHGGCITERAVEQGAPVVAAASFAAPTDFVAWHAYCGVSGVPCAGTPTDLQNGLGGPPGSAPAAYAWRSPSTFAADLAGRRDLKFLALQGTDDPIVYPSQACAFAKLTGATGWHVNAAGTVVTTAPAGPWTNGSCNTTPTTLTWSTGAVPGSTAGAWSAAQNLVVYDGMDHGEIVQSGIFAPTFPALRPWLDFENFVVSQGLPLP</sequence>
<keyword evidence="3" id="KW-1185">Reference proteome</keyword>
<gene>
    <name evidence="2" type="ORF">POL58_34600</name>
</gene>